<dbReference type="Pfam" id="PF00535">
    <property type="entry name" value="Glycos_transf_2"/>
    <property type="match status" value="2"/>
</dbReference>
<dbReference type="PANTHER" id="PTHR22916">
    <property type="entry name" value="GLYCOSYLTRANSFERASE"/>
    <property type="match status" value="1"/>
</dbReference>
<comment type="caution">
    <text evidence="4">The sequence shown here is derived from an EMBL/GenBank/DDBJ whole genome shotgun (WGS) entry which is preliminary data.</text>
</comment>
<keyword evidence="5" id="KW-1185">Reference proteome</keyword>
<keyword evidence="4" id="KW-0808">Transferase</keyword>
<proteinExistence type="inferred from homology"/>
<name>A0A7X0RPX7_9BACL</name>
<evidence type="ECO:0000313" key="5">
    <source>
        <dbReference type="Proteomes" id="UP000547209"/>
    </source>
</evidence>
<dbReference type="EMBL" id="JACJVP010000021">
    <property type="protein sequence ID" value="MBB6671508.1"/>
    <property type="molecule type" value="Genomic_DNA"/>
</dbReference>
<dbReference type="Gene3D" id="3.90.550.10">
    <property type="entry name" value="Spore Coat Polysaccharide Biosynthesis Protein SpsA, Chain A"/>
    <property type="match status" value="3"/>
</dbReference>
<dbReference type="InterPro" id="IPR001173">
    <property type="entry name" value="Glyco_trans_2-like"/>
</dbReference>
<dbReference type="Proteomes" id="UP000547209">
    <property type="component" value="Unassembled WGS sequence"/>
</dbReference>
<evidence type="ECO:0000259" key="3">
    <source>
        <dbReference type="Pfam" id="PF13712"/>
    </source>
</evidence>
<organism evidence="4 5">
    <name type="scientific">Cohnella nanjingensis</name>
    <dbReference type="NCBI Taxonomy" id="1387779"/>
    <lineage>
        <taxon>Bacteria</taxon>
        <taxon>Bacillati</taxon>
        <taxon>Bacillota</taxon>
        <taxon>Bacilli</taxon>
        <taxon>Bacillales</taxon>
        <taxon>Paenibacillaceae</taxon>
        <taxon>Cohnella</taxon>
    </lineage>
</organism>
<dbReference type="Pfam" id="PF13712">
    <property type="entry name" value="Glyco_tranf_2_5"/>
    <property type="match status" value="1"/>
</dbReference>
<reference evidence="4 5" key="1">
    <citation type="submission" date="2020-08" db="EMBL/GenBank/DDBJ databases">
        <title>Cohnella phylogeny.</title>
        <authorList>
            <person name="Dunlap C."/>
        </authorList>
    </citation>
    <scope>NUCLEOTIDE SEQUENCE [LARGE SCALE GENOMIC DNA]</scope>
    <source>
        <strain evidence="4 5">DSM 28246</strain>
    </source>
</reference>
<feature type="domain" description="Glycosyltransferase 2-like" evidence="2">
    <location>
        <begin position="533"/>
        <end position="658"/>
    </location>
</feature>
<dbReference type="InterPro" id="IPR059123">
    <property type="entry name" value="StrF_dom"/>
</dbReference>
<dbReference type="AlphaFoldDB" id="A0A7X0RPX7"/>
<accession>A0A7X0RPX7</accession>
<sequence>MRSLNPDKVCFITCYNDQDLYEESLRYIQVLHVPEGVEAEFISIAGATSLAAGYNHAMQQSDAKYKVYLHQDVFIINRNMIQDVISLFQENPNLGIMGLVGAEKLPINAIWWQASSIWGKVYENHTGRMDLLSFQDVNRPYQSVESLDGLLLVTQFDLPWQEEHFDGWHMYDLSQCIEFKKHGYDVGVPHQQKAWAIHDCGIVNVNNGFEKYRYKFLQMYGPILFPKVSVLIPTFNRPELFEAALQSALGQSYPNIEIIVGDDSTNDETEKLMQNYLAAHQHIHYYRNENNLGQFQNDLKLMELSSGEYVNFLMDDDLFHPEKISKMMKAMLEFPNAVIATSKRQVIDNQGRNMEDIRSSSSLFDHDVIVNGLEAGEYVLESIANTIGEPTTVLFKKSALIEPFGTFNERMYTCNVDLASWFTLLAKGDLIYFVEPLSYFRLHDGQQQNGLEQVLKGIVDYSHLILHAPSKGFFKDDLIYFRTLRNCVEYNQKIFDKASDEKEASEAFKVARSFQDQIKIKMKEVSERLPLVSILIPAYNRPLFLKLAVESALGQTYPNIEIVISDDSTNNEVEEMIRPFVQQYSNIRYIRNVTPLAHLNLQQCLDLASGEYVQFLMDDDLFLPKKIESMLEYLLRDNDITLVTSFREMIDVNGNIIPENGINQRLFANNTIVEGRDIGEHCLHHLSNKIGEPTNVLFRKQDIEEYGMFNGNAFRFINDFATWMHLLSKGKMAYIAESLSYYRIHSDQNQQKIHLRMWNIYQWYSMLQNARSVGYLKENRQYKQALHKHLRMSVDIMGEALSLNRLDLLEDKQARTALQNVINDITAELAENKG</sequence>
<feature type="domain" description="Glycosyltransferase 2-like" evidence="2">
    <location>
        <begin position="229"/>
        <end position="359"/>
    </location>
</feature>
<protein>
    <submittedName>
        <fullName evidence="4">Glycosyltransferase</fullName>
    </submittedName>
</protein>
<dbReference type="SUPFAM" id="SSF53448">
    <property type="entry name" value="Nucleotide-diphospho-sugar transferases"/>
    <property type="match status" value="3"/>
</dbReference>
<gene>
    <name evidence="4" type="ORF">H7C19_12530</name>
</gene>
<evidence type="ECO:0000259" key="2">
    <source>
        <dbReference type="Pfam" id="PF00535"/>
    </source>
</evidence>
<dbReference type="GO" id="GO:0016758">
    <property type="term" value="F:hexosyltransferase activity"/>
    <property type="evidence" value="ECO:0007669"/>
    <property type="project" value="UniProtKB-ARBA"/>
</dbReference>
<feature type="domain" description="Streptomycin biosynthesis protein StrF" evidence="3">
    <location>
        <begin position="10"/>
        <end position="220"/>
    </location>
</feature>
<dbReference type="InterPro" id="IPR029044">
    <property type="entry name" value="Nucleotide-diphossugar_trans"/>
</dbReference>
<dbReference type="PANTHER" id="PTHR22916:SF3">
    <property type="entry name" value="UDP-GLCNAC:BETAGAL BETA-1,3-N-ACETYLGLUCOSAMINYLTRANSFERASE-LIKE PROTEIN 1"/>
    <property type="match status" value="1"/>
</dbReference>
<comment type="similarity">
    <text evidence="1">Belongs to the glycosyltransferase 2 family.</text>
</comment>
<evidence type="ECO:0000256" key="1">
    <source>
        <dbReference type="ARBA" id="ARBA00006739"/>
    </source>
</evidence>
<evidence type="ECO:0000313" key="4">
    <source>
        <dbReference type="EMBL" id="MBB6671508.1"/>
    </source>
</evidence>